<dbReference type="Proteomes" id="UP001229716">
    <property type="component" value="Unassembled WGS sequence"/>
</dbReference>
<feature type="region of interest" description="Disordered" evidence="1">
    <location>
        <begin position="16"/>
        <end position="46"/>
    </location>
</feature>
<gene>
    <name evidence="2" type="ORF">P6F46_16715</name>
</gene>
<sequence>MYVCIFCISITGEKTNTERQQTEKKQTEPKKEEQKANVNVKKRMQV</sequence>
<accession>A0ABT7KW06</accession>
<proteinExistence type="predicted"/>
<comment type="caution">
    <text evidence="2">The sequence shown here is derived from an EMBL/GenBank/DDBJ whole genome shotgun (WGS) entry which is preliminary data.</text>
</comment>
<name>A0ABT7KW06_9BACI</name>
<keyword evidence="3" id="KW-1185">Reference proteome</keyword>
<evidence type="ECO:0000313" key="3">
    <source>
        <dbReference type="Proteomes" id="UP001229716"/>
    </source>
</evidence>
<reference evidence="2 3" key="1">
    <citation type="journal article" date="2023" name="Int. J. Mol. Sci.">
        <title>Pathogenicity and Genomic Characterization of a Novel Genospecies, Bacillus shihchuchen, of the Bacillus cereus Group Isolated from Chinese Softshell Turtle (Pelodiscus sinensis).</title>
        <authorList>
            <person name="Cheng L.W."/>
            <person name="Byadgi O.V."/>
            <person name="Tsai C.E."/>
            <person name="Wang P.C."/>
            <person name="Chen S.C."/>
        </authorList>
    </citation>
    <scope>NUCLEOTIDE SEQUENCE [LARGE SCALE GENOMIC DNA]</scope>
    <source>
        <strain evidence="2 3">QF108-045</strain>
    </source>
</reference>
<protein>
    <submittedName>
        <fullName evidence="2">Uncharacterized protein</fullName>
    </submittedName>
</protein>
<organism evidence="2 3">
    <name type="scientific">Bacillus shihchuchen</name>
    <dbReference type="NCBI Taxonomy" id="3036942"/>
    <lineage>
        <taxon>Bacteria</taxon>
        <taxon>Bacillati</taxon>
        <taxon>Bacillota</taxon>
        <taxon>Bacilli</taxon>
        <taxon>Bacillales</taxon>
        <taxon>Bacillaceae</taxon>
        <taxon>Bacillus</taxon>
        <taxon>Bacillus cereus group</taxon>
    </lineage>
</organism>
<evidence type="ECO:0000256" key="1">
    <source>
        <dbReference type="SAM" id="MobiDB-lite"/>
    </source>
</evidence>
<dbReference type="EMBL" id="JASWHZ010000001">
    <property type="protein sequence ID" value="MDL2418341.1"/>
    <property type="molecule type" value="Genomic_DNA"/>
</dbReference>
<feature type="compositionally biased region" description="Basic and acidic residues" evidence="1">
    <location>
        <begin position="16"/>
        <end position="35"/>
    </location>
</feature>
<evidence type="ECO:0000313" key="2">
    <source>
        <dbReference type="EMBL" id="MDL2418341.1"/>
    </source>
</evidence>